<dbReference type="EMBL" id="SRLO01004673">
    <property type="protein sequence ID" value="TNN30275.1"/>
    <property type="molecule type" value="Genomic_DNA"/>
</dbReference>
<sequence>MFPTRLLEASVLIPTSSPSPSVLQGVSPGRSSTPEALLGVEPRGSPGGEPVWRSPRLGGG</sequence>
<protein>
    <submittedName>
        <fullName evidence="2">Uncharacterized protein</fullName>
    </submittedName>
</protein>
<organism evidence="2 3">
    <name type="scientific">Liparis tanakae</name>
    <name type="common">Tanaka's snailfish</name>
    <dbReference type="NCBI Taxonomy" id="230148"/>
    <lineage>
        <taxon>Eukaryota</taxon>
        <taxon>Metazoa</taxon>
        <taxon>Chordata</taxon>
        <taxon>Craniata</taxon>
        <taxon>Vertebrata</taxon>
        <taxon>Euteleostomi</taxon>
        <taxon>Actinopterygii</taxon>
        <taxon>Neopterygii</taxon>
        <taxon>Teleostei</taxon>
        <taxon>Neoteleostei</taxon>
        <taxon>Acanthomorphata</taxon>
        <taxon>Eupercaria</taxon>
        <taxon>Perciformes</taxon>
        <taxon>Cottioidei</taxon>
        <taxon>Cottales</taxon>
        <taxon>Liparidae</taxon>
        <taxon>Liparis</taxon>
    </lineage>
</organism>
<name>A0A4Z2ENF1_9TELE</name>
<keyword evidence="3" id="KW-1185">Reference proteome</keyword>
<accession>A0A4Z2ENF1</accession>
<dbReference type="Proteomes" id="UP000314294">
    <property type="component" value="Unassembled WGS sequence"/>
</dbReference>
<proteinExistence type="predicted"/>
<comment type="caution">
    <text evidence="2">The sequence shown here is derived from an EMBL/GenBank/DDBJ whole genome shotgun (WGS) entry which is preliminary data.</text>
</comment>
<evidence type="ECO:0000313" key="3">
    <source>
        <dbReference type="Proteomes" id="UP000314294"/>
    </source>
</evidence>
<feature type="region of interest" description="Disordered" evidence="1">
    <location>
        <begin position="14"/>
        <end position="60"/>
    </location>
</feature>
<reference evidence="2 3" key="1">
    <citation type="submission" date="2019-03" db="EMBL/GenBank/DDBJ databases">
        <title>First draft genome of Liparis tanakae, snailfish: a comprehensive survey of snailfish specific genes.</title>
        <authorList>
            <person name="Kim W."/>
            <person name="Song I."/>
            <person name="Jeong J.-H."/>
            <person name="Kim D."/>
            <person name="Kim S."/>
            <person name="Ryu S."/>
            <person name="Song J.Y."/>
            <person name="Lee S.K."/>
        </authorList>
    </citation>
    <scope>NUCLEOTIDE SEQUENCE [LARGE SCALE GENOMIC DNA]</scope>
    <source>
        <tissue evidence="2">Muscle</tissue>
    </source>
</reference>
<gene>
    <name evidence="2" type="ORF">EYF80_059572</name>
</gene>
<dbReference type="AlphaFoldDB" id="A0A4Z2ENF1"/>
<evidence type="ECO:0000313" key="2">
    <source>
        <dbReference type="EMBL" id="TNN30275.1"/>
    </source>
</evidence>
<evidence type="ECO:0000256" key="1">
    <source>
        <dbReference type="SAM" id="MobiDB-lite"/>
    </source>
</evidence>
<feature type="compositionally biased region" description="Polar residues" evidence="1">
    <location>
        <begin position="14"/>
        <end position="34"/>
    </location>
</feature>